<protein>
    <submittedName>
        <fullName evidence="8">Uncharacterized protein</fullName>
    </submittedName>
</protein>
<dbReference type="AlphaFoldDB" id="A0A8J2PSP8"/>
<sequence length="128" mass="14718">ATETCGTFMIEFENCFSVRDDFLRNINEQRLGLCEGIPGERSVHLYIFNLTNPGDFLNRRKPLPHIGTFEEVGPFNFKETRSRKNCFVAFDDLSIHFKNVRKLSAESSADLDVPLNTVNIAFSNFFLF</sequence>
<evidence type="ECO:0000313" key="8">
    <source>
        <dbReference type="EMBL" id="CAG7821594.1"/>
    </source>
</evidence>
<name>A0A8J2PSP8_9HEXA</name>
<keyword evidence="6" id="KW-0472">Membrane</keyword>
<keyword evidence="4" id="KW-0812">Transmembrane</keyword>
<keyword evidence="7" id="KW-0325">Glycoprotein</keyword>
<accession>A0A8J2PSP8</accession>
<comment type="caution">
    <text evidence="8">The sequence shown here is derived from an EMBL/GenBank/DDBJ whole genome shotgun (WGS) entry which is preliminary data.</text>
</comment>
<comment type="similarity">
    <text evidence="2">Belongs to the CD36 family.</text>
</comment>
<dbReference type="InterPro" id="IPR002159">
    <property type="entry name" value="CD36_fam"/>
</dbReference>
<comment type="subcellular location">
    <subcellularLocation>
        <location evidence="1">Cell membrane</location>
    </subcellularLocation>
</comment>
<evidence type="ECO:0000256" key="1">
    <source>
        <dbReference type="ARBA" id="ARBA00004236"/>
    </source>
</evidence>
<reference evidence="8" key="1">
    <citation type="submission" date="2021-06" db="EMBL/GenBank/DDBJ databases">
        <authorList>
            <person name="Hodson N. C."/>
            <person name="Mongue J. A."/>
            <person name="Jaron S. K."/>
        </authorList>
    </citation>
    <scope>NUCLEOTIDE SEQUENCE</scope>
</reference>
<dbReference type="EMBL" id="CAJVCH010516305">
    <property type="protein sequence ID" value="CAG7821594.1"/>
    <property type="molecule type" value="Genomic_DNA"/>
</dbReference>
<dbReference type="GO" id="GO:0005886">
    <property type="term" value="C:plasma membrane"/>
    <property type="evidence" value="ECO:0007669"/>
    <property type="project" value="UniProtKB-SubCell"/>
</dbReference>
<dbReference type="Proteomes" id="UP000708208">
    <property type="component" value="Unassembled WGS sequence"/>
</dbReference>
<evidence type="ECO:0000256" key="3">
    <source>
        <dbReference type="ARBA" id="ARBA00022475"/>
    </source>
</evidence>
<organism evidence="8 9">
    <name type="scientific">Allacma fusca</name>
    <dbReference type="NCBI Taxonomy" id="39272"/>
    <lineage>
        <taxon>Eukaryota</taxon>
        <taxon>Metazoa</taxon>
        <taxon>Ecdysozoa</taxon>
        <taxon>Arthropoda</taxon>
        <taxon>Hexapoda</taxon>
        <taxon>Collembola</taxon>
        <taxon>Symphypleona</taxon>
        <taxon>Sminthuridae</taxon>
        <taxon>Allacma</taxon>
    </lineage>
</organism>
<dbReference type="OrthoDB" id="18585at2759"/>
<keyword evidence="5" id="KW-1133">Transmembrane helix</keyword>
<keyword evidence="3" id="KW-1003">Cell membrane</keyword>
<evidence type="ECO:0000313" key="9">
    <source>
        <dbReference type="Proteomes" id="UP000708208"/>
    </source>
</evidence>
<evidence type="ECO:0000256" key="2">
    <source>
        <dbReference type="ARBA" id="ARBA00010532"/>
    </source>
</evidence>
<gene>
    <name evidence="8" type="ORF">AFUS01_LOCUS31925</name>
</gene>
<evidence type="ECO:0000256" key="5">
    <source>
        <dbReference type="ARBA" id="ARBA00022989"/>
    </source>
</evidence>
<proteinExistence type="inferred from homology"/>
<evidence type="ECO:0000256" key="7">
    <source>
        <dbReference type="ARBA" id="ARBA00023180"/>
    </source>
</evidence>
<keyword evidence="9" id="KW-1185">Reference proteome</keyword>
<feature type="non-terminal residue" evidence="8">
    <location>
        <position position="1"/>
    </location>
</feature>
<evidence type="ECO:0000256" key="4">
    <source>
        <dbReference type="ARBA" id="ARBA00022692"/>
    </source>
</evidence>
<dbReference type="Pfam" id="PF01130">
    <property type="entry name" value="CD36"/>
    <property type="match status" value="1"/>
</dbReference>
<evidence type="ECO:0000256" key="6">
    <source>
        <dbReference type="ARBA" id="ARBA00023136"/>
    </source>
</evidence>